<evidence type="ECO:0000313" key="1">
    <source>
        <dbReference type="EMBL" id="ERJ96199.1"/>
    </source>
</evidence>
<dbReference type="RefSeq" id="WP_021682925.1">
    <property type="nucleotide sequence ID" value="NZ_KI260449.1"/>
</dbReference>
<protein>
    <submittedName>
        <fullName evidence="1">Uncharacterized protein</fullName>
    </submittedName>
</protein>
<comment type="caution">
    <text evidence="1">The sequence shown here is derived from an EMBL/GenBank/DDBJ whole genome shotgun (WGS) entry which is preliminary data.</text>
</comment>
<evidence type="ECO:0000313" key="2">
    <source>
        <dbReference type="Proteomes" id="UP000016662"/>
    </source>
</evidence>
<proteinExistence type="predicted"/>
<dbReference type="EMBL" id="AWVF01000176">
    <property type="protein sequence ID" value="ERJ96199.1"/>
    <property type="molecule type" value="Genomic_DNA"/>
</dbReference>
<gene>
    <name evidence="1" type="ORF">RUMCAL_01454</name>
</gene>
<reference evidence="1 2" key="1">
    <citation type="submission" date="2013-07" db="EMBL/GenBank/DDBJ databases">
        <authorList>
            <person name="Weinstock G."/>
            <person name="Sodergren E."/>
            <person name="Wylie T."/>
            <person name="Fulton L."/>
            <person name="Fulton R."/>
            <person name="Fronick C."/>
            <person name="O'Laughlin M."/>
            <person name="Godfrey J."/>
            <person name="Miner T."/>
            <person name="Herter B."/>
            <person name="Appelbaum E."/>
            <person name="Cordes M."/>
            <person name="Lek S."/>
            <person name="Wollam A."/>
            <person name="Pepin K.H."/>
            <person name="Palsikar V.B."/>
            <person name="Mitreva M."/>
            <person name="Wilson R.K."/>
        </authorList>
    </citation>
    <scope>NUCLEOTIDE SEQUENCE [LARGE SCALE GENOMIC DNA]</scope>
    <source>
        <strain evidence="1 2">ATCC 27760</strain>
    </source>
</reference>
<dbReference type="STRING" id="411473.RUMCAL_01454"/>
<sequence>MKDTCNYPDGTFIGIITDIQTVEKPYPSVTVTAALAVDGKISEHQKCFNKPFTNGREAFQNFCEEFDLFSDRTEHRNDYVLELDYAIGTSCTAVLSSDRGFESITPLGDTDLKIAFGLDDCYEKIRWFQPETYCTEKDMANLAPEIREQRLQLKRDLMLIKSVSYQKAEREIPALFQNYRRFPPLQLHRPCAGFIEKIQLKKDRFRPEELTLYCYVAIIDRGHIVHRDYYINRIRSVGRGDYEHFCATLGLLYEEDNPNELIDLCELHNACFVPLTIYLYQSPKSGNLYVNRLMKYSSANFQDEMDMMQFVWAYEHYCNQEHGSFDFCEC</sequence>
<dbReference type="Proteomes" id="UP000016662">
    <property type="component" value="Unassembled WGS sequence"/>
</dbReference>
<keyword evidence="2" id="KW-1185">Reference proteome</keyword>
<dbReference type="HOGENOM" id="CLU_841693_0_0_9"/>
<dbReference type="PATRIC" id="fig|411473.3.peg.1175"/>
<organism evidence="1 2">
    <name type="scientific">Ruminococcus callidus ATCC 27760</name>
    <dbReference type="NCBI Taxonomy" id="411473"/>
    <lineage>
        <taxon>Bacteria</taxon>
        <taxon>Bacillati</taxon>
        <taxon>Bacillota</taxon>
        <taxon>Clostridia</taxon>
        <taxon>Eubacteriales</taxon>
        <taxon>Oscillospiraceae</taxon>
        <taxon>Ruminococcus</taxon>
    </lineage>
</organism>
<dbReference type="AlphaFoldDB" id="U2M366"/>
<name>U2M366_9FIRM</name>
<accession>U2M366</accession>